<organism evidence="2 3">
    <name type="scientific">Clostridium sartagoforme</name>
    <dbReference type="NCBI Taxonomy" id="84031"/>
    <lineage>
        <taxon>Bacteria</taxon>
        <taxon>Bacillati</taxon>
        <taxon>Bacillota</taxon>
        <taxon>Clostridia</taxon>
        <taxon>Eubacteriales</taxon>
        <taxon>Clostridiaceae</taxon>
        <taxon>Clostridium</taxon>
    </lineage>
</organism>
<dbReference type="GO" id="GO:0016491">
    <property type="term" value="F:oxidoreductase activity"/>
    <property type="evidence" value="ECO:0007669"/>
    <property type="project" value="InterPro"/>
</dbReference>
<accession>A0A4S2DGH7</accession>
<feature type="domain" description="Thioredoxin" evidence="1">
    <location>
        <begin position="53"/>
        <end position="196"/>
    </location>
</feature>
<dbReference type="InterPro" id="IPR036249">
    <property type="entry name" value="Thioredoxin-like_sf"/>
</dbReference>
<sequence>MKKLKVILIVLLMVLLIFLGKLGYDYLTGVYEEEGTKVSSGNNASIGGSIKEDKPLEKAKDFTVYDEDNNEVKLSDFIGKKNVVVNFWASWCPPCKAEMPYFDEAMKTYKDEDVEILMVNLTDGMRETKETAKAFIEEEGYDMDIVYDLDSDAAMTYYLNAVPRTLFIDIDGNVQYDHTGMITNSVLNNNIEKLLNK</sequence>
<proteinExistence type="predicted"/>
<dbReference type="PANTHER" id="PTHR42852">
    <property type="entry name" value="THIOL:DISULFIDE INTERCHANGE PROTEIN DSBE"/>
    <property type="match status" value="1"/>
</dbReference>
<dbReference type="Proteomes" id="UP000306888">
    <property type="component" value="Unassembled WGS sequence"/>
</dbReference>
<dbReference type="InterPro" id="IPR000866">
    <property type="entry name" value="AhpC/TSA"/>
</dbReference>
<dbReference type="PROSITE" id="PS51352">
    <property type="entry name" value="THIOREDOXIN_2"/>
    <property type="match status" value="1"/>
</dbReference>
<evidence type="ECO:0000313" key="2">
    <source>
        <dbReference type="EMBL" id="TGY41166.1"/>
    </source>
</evidence>
<reference evidence="2 3" key="1">
    <citation type="submission" date="2019-04" db="EMBL/GenBank/DDBJ databases">
        <title>Microbes associate with the intestines of laboratory mice.</title>
        <authorList>
            <person name="Navarre W."/>
            <person name="Wong E."/>
            <person name="Huang K."/>
            <person name="Tropini C."/>
            <person name="Ng K."/>
            <person name="Yu B."/>
        </authorList>
    </citation>
    <scope>NUCLEOTIDE SEQUENCE [LARGE SCALE GENOMIC DNA]</scope>
    <source>
        <strain evidence="2 3">NM50_B9-20</strain>
    </source>
</reference>
<comment type="caution">
    <text evidence="2">The sequence shown here is derived from an EMBL/GenBank/DDBJ whole genome shotgun (WGS) entry which is preliminary data.</text>
</comment>
<evidence type="ECO:0000259" key="1">
    <source>
        <dbReference type="PROSITE" id="PS51352"/>
    </source>
</evidence>
<dbReference type="EMBL" id="SRYR01000009">
    <property type="protein sequence ID" value="TGY41166.1"/>
    <property type="molecule type" value="Genomic_DNA"/>
</dbReference>
<name>A0A4S2DGH7_9CLOT</name>
<dbReference type="RefSeq" id="WP_136007742.1">
    <property type="nucleotide sequence ID" value="NZ_SRYR01000009.1"/>
</dbReference>
<dbReference type="InterPro" id="IPR050553">
    <property type="entry name" value="Thioredoxin_ResA/DsbE_sf"/>
</dbReference>
<dbReference type="GO" id="GO:0016209">
    <property type="term" value="F:antioxidant activity"/>
    <property type="evidence" value="ECO:0007669"/>
    <property type="project" value="InterPro"/>
</dbReference>
<keyword evidence="3" id="KW-1185">Reference proteome</keyword>
<dbReference type="InterPro" id="IPR013766">
    <property type="entry name" value="Thioredoxin_domain"/>
</dbReference>
<dbReference type="CDD" id="cd02966">
    <property type="entry name" value="TlpA_like_family"/>
    <property type="match status" value="1"/>
</dbReference>
<evidence type="ECO:0000313" key="3">
    <source>
        <dbReference type="Proteomes" id="UP000306888"/>
    </source>
</evidence>
<dbReference type="Gene3D" id="3.40.30.10">
    <property type="entry name" value="Glutaredoxin"/>
    <property type="match status" value="1"/>
</dbReference>
<dbReference type="OrthoDB" id="9809733at2"/>
<protein>
    <submittedName>
        <fullName evidence="2">TlpA family protein disulfide reductase</fullName>
    </submittedName>
</protein>
<dbReference type="InterPro" id="IPR017937">
    <property type="entry name" value="Thioredoxin_CS"/>
</dbReference>
<dbReference type="AlphaFoldDB" id="A0A4S2DGH7"/>
<dbReference type="PROSITE" id="PS00194">
    <property type="entry name" value="THIOREDOXIN_1"/>
    <property type="match status" value="1"/>
</dbReference>
<dbReference type="PANTHER" id="PTHR42852:SF17">
    <property type="entry name" value="THIOREDOXIN-LIKE PROTEIN HI_1115"/>
    <property type="match status" value="1"/>
</dbReference>
<gene>
    <name evidence="2" type="ORF">E5347_13425</name>
</gene>
<dbReference type="Pfam" id="PF00578">
    <property type="entry name" value="AhpC-TSA"/>
    <property type="match status" value="1"/>
</dbReference>
<dbReference type="SUPFAM" id="SSF52833">
    <property type="entry name" value="Thioredoxin-like"/>
    <property type="match status" value="1"/>
</dbReference>